<accession>A0AA35X627</accession>
<evidence type="ECO:0000256" key="4">
    <source>
        <dbReference type="ARBA" id="ARBA00023054"/>
    </source>
</evidence>
<proteinExistence type="inferred from homology"/>
<sequence>MEAGIILTQGQYDVIAKIFRGADTEESGNVPTSVVPSLAGKVLGSTAKESDLQLIQFWVSQREGDGTMSFAEFLELMADVMSQTTRWGNLSTKLSGYVGFDTIQEQIKKKSIKRGFELNLMVVGETGLGKSTLINTLFRAKISRTAATPGPHVVPPTTEVMSVSHVIEEQGVRLKLTVTDTPGFGDQVNNDKCWEPIAEFVNEQFDRYLNEEVSINRKKVIPDTRVHCCLYFIPPTGHSLRPIDVEFMKHLHGFVNVVPVIAKADTLTIEERDSFKQRIKEDLHFHGINIYPTAYGAEDEEDAAANHKIEQYIPFAVIGSDREVAVGGKKLLGRQTKWGFIEVENRKHCEFSQLRDMLIKTHLQDLKETTDKVHYENFRHRRLEQTQQTGHDPTDESNI</sequence>
<dbReference type="SUPFAM" id="SSF52540">
    <property type="entry name" value="P-loop containing nucleoside triphosphate hydrolases"/>
    <property type="match status" value="1"/>
</dbReference>
<dbReference type="CDD" id="cd01850">
    <property type="entry name" value="CDC_Septin"/>
    <property type="match status" value="1"/>
</dbReference>
<dbReference type="Pfam" id="PF00735">
    <property type="entry name" value="Septin"/>
    <property type="match status" value="1"/>
</dbReference>
<dbReference type="InterPro" id="IPR027417">
    <property type="entry name" value="P-loop_NTPase"/>
</dbReference>
<keyword evidence="4" id="KW-0175">Coiled coil</keyword>
<evidence type="ECO:0000256" key="6">
    <source>
        <dbReference type="ARBA" id="ARBA00023306"/>
    </source>
</evidence>
<dbReference type="GO" id="GO:0005856">
    <property type="term" value="C:cytoskeleton"/>
    <property type="evidence" value="ECO:0007669"/>
    <property type="project" value="UniProtKB-ARBA"/>
</dbReference>
<dbReference type="AlphaFoldDB" id="A0AA35X627"/>
<keyword evidence="3 7" id="KW-0547">Nucleotide-binding</keyword>
<evidence type="ECO:0000256" key="2">
    <source>
        <dbReference type="ARBA" id="ARBA00022618"/>
    </source>
</evidence>
<evidence type="ECO:0000256" key="1">
    <source>
        <dbReference type="ARBA" id="ARBA00004626"/>
    </source>
</evidence>
<dbReference type="Gene3D" id="1.10.238.10">
    <property type="entry name" value="EF-hand"/>
    <property type="match status" value="1"/>
</dbReference>
<feature type="domain" description="Septin-type G" evidence="8">
    <location>
        <begin position="114"/>
        <end position="385"/>
    </location>
</feature>
<dbReference type="GO" id="GO:0032154">
    <property type="term" value="C:cleavage furrow"/>
    <property type="evidence" value="ECO:0007669"/>
    <property type="project" value="UniProtKB-SubCell"/>
</dbReference>
<dbReference type="GO" id="GO:0005525">
    <property type="term" value="F:GTP binding"/>
    <property type="evidence" value="ECO:0007669"/>
    <property type="project" value="UniProtKB-KW"/>
</dbReference>
<dbReference type="Gene3D" id="3.40.50.300">
    <property type="entry name" value="P-loop containing nucleotide triphosphate hydrolases"/>
    <property type="match status" value="1"/>
</dbReference>
<dbReference type="GO" id="GO:0051301">
    <property type="term" value="P:cell division"/>
    <property type="evidence" value="ECO:0007669"/>
    <property type="project" value="UniProtKB-KW"/>
</dbReference>
<dbReference type="EMBL" id="CASHTH010003043">
    <property type="protein sequence ID" value="CAI8039490.1"/>
    <property type="molecule type" value="Genomic_DNA"/>
</dbReference>
<evidence type="ECO:0000256" key="3">
    <source>
        <dbReference type="ARBA" id="ARBA00022741"/>
    </source>
</evidence>
<dbReference type="PROSITE" id="PS51719">
    <property type="entry name" value="G_SEPTIN"/>
    <property type="match status" value="1"/>
</dbReference>
<reference evidence="9" key="1">
    <citation type="submission" date="2023-03" db="EMBL/GenBank/DDBJ databases">
        <authorList>
            <person name="Steffen K."/>
            <person name="Cardenas P."/>
        </authorList>
    </citation>
    <scope>NUCLEOTIDE SEQUENCE</scope>
</reference>
<keyword evidence="10" id="KW-1185">Reference proteome</keyword>
<evidence type="ECO:0000259" key="8">
    <source>
        <dbReference type="PROSITE" id="PS51719"/>
    </source>
</evidence>
<comment type="similarity">
    <text evidence="7">Belongs to the TRAFAC class TrmE-Era-EngA-EngB-Septin-like GTPase superfamily. Septin GTPase family.</text>
</comment>
<protein>
    <submittedName>
        <fullName evidence="9">Septin-9</fullName>
    </submittedName>
</protein>
<keyword evidence="2" id="KW-0132">Cell division</keyword>
<evidence type="ECO:0000313" key="10">
    <source>
        <dbReference type="Proteomes" id="UP001174909"/>
    </source>
</evidence>
<comment type="caution">
    <text evidence="9">The sequence shown here is derived from an EMBL/GenBank/DDBJ whole genome shotgun (WGS) entry which is preliminary data.</text>
</comment>
<evidence type="ECO:0000313" key="9">
    <source>
        <dbReference type="EMBL" id="CAI8039490.1"/>
    </source>
</evidence>
<evidence type="ECO:0000256" key="5">
    <source>
        <dbReference type="ARBA" id="ARBA00023134"/>
    </source>
</evidence>
<name>A0AA35X627_GEOBA</name>
<keyword evidence="6" id="KW-0131">Cell cycle</keyword>
<dbReference type="SUPFAM" id="SSF47473">
    <property type="entry name" value="EF-hand"/>
    <property type="match status" value="1"/>
</dbReference>
<evidence type="ECO:0000256" key="7">
    <source>
        <dbReference type="RuleBase" id="RU004560"/>
    </source>
</evidence>
<dbReference type="FunFam" id="3.40.50.300:FF:000162">
    <property type="entry name" value="septin-7 isoform X1"/>
    <property type="match status" value="1"/>
</dbReference>
<organism evidence="9 10">
    <name type="scientific">Geodia barretti</name>
    <name type="common">Barrett's horny sponge</name>
    <dbReference type="NCBI Taxonomy" id="519541"/>
    <lineage>
        <taxon>Eukaryota</taxon>
        <taxon>Metazoa</taxon>
        <taxon>Porifera</taxon>
        <taxon>Demospongiae</taxon>
        <taxon>Heteroscleromorpha</taxon>
        <taxon>Tetractinellida</taxon>
        <taxon>Astrophorina</taxon>
        <taxon>Geodiidae</taxon>
        <taxon>Geodia</taxon>
    </lineage>
</organism>
<dbReference type="InterPro" id="IPR030379">
    <property type="entry name" value="G_SEPTIN_dom"/>
</dbReference>
<dbReference type="InterPro" id="IPR016491">
    <property type="entry name" value="Septin"/>
</dbReference>
<dbReference type="Proteomes" id="UP001174909">
    <property type="component" value="Unassembled WGS sequence"/>
</dbReference>
<keyword evidence="5 7" id="KW-0342">GTP-binding</keyword>
<gene>
    <name evidence="9" type="ORF">GBAR_LOCUS21960</name>
</gene>
<dbReference type="PANTHER" id="PTHR18884">
    <property type="entry name" value="SEPTIN"/>
    <property type="match status" value="1"/>
</dbReference>
<comment type="subcellular location">
    <subcellularLocation>
        <location evidence="1">Cleavage furrow</location>
    </subcellularLocation>
</comment>
<dbReference type="InterPro" id="IPR011992">
    <property type="entry name" value="EF-hand-dom_pair"/>
</dbReference>